<comment type="caution">
    <text evidence="2">The sequence shown here is derived from an EMBL/GenBank/DDBJ whole genome shotgun (WGS) entry which is preliminary data.</text>
</comment>
<dbReference type="AlphaFoldDB" id="A0A099JNV9"/>
<organism evidence="2 4">
    <name type="scientific">Cryobacterium roopkundense</name>
    <dbReference type="NCBI Taxonomy" id="1001240"/>
    <lineage>
        <taxon>Bacteria</taxon>
        <taxon>Bacillati</taxon>
        <taxon>Actinomycetota</taxon>
        <taxon>Actinomycetes</taxon>
        <taxon>Micrococcales</taxon>
        <taxon>Microbacteriaceae</taxon>
        <taxon>Cryobacterium</taxon>
    </lineage>
</organism>
<evidence type="ECO:0000313" key="2">
    <source>
        <dbReference type="EMBL" id="KGJ79098.1"/>
    </source>
</evidence>
<accession>A0A099JNV9</accession>
<dbReference type="OrthoDB" id="4820988at2"/>
<gene>
    <name evidence="3" type="ORF">BJ997_003836</name>
    <name evidence="2" type="ORF">GY21_06085</name>
</gene>
<dbReference type="InterPro" id="IPR051783">
    <property type="entry name" value="NAD(P)-dependent_oxidoreduct"/>
</dbReference>
<keyword evidence="4" id="KW-1185">Reference proteome</keyword>
<dbReference type="GO" id="GO:0004029">
    <property type="term" value="F:aldehyde dehydrogenase (NAD+) activity"/>
    <property type="evidence" value="ECO:0007669"/>
    <property type="project" value="TreeGrafter"/>
</dbReference>
<dbReference type="eggNOG" id="COG0451">
    <property type="taxonomic scope" value="Bacteria"/>
</dbReference>
<dbReference type="STRING" id="1001240.GY21_06085"/>
<name>A0A099JNV9_9MICO</name>
<proteinExistence type="predicted"/>
<dbReference type="Proteomes" id="UP000561726">
    <property type="component" value="Unassembled WGS sequence"/>
</dbReference>
<evidence type="ECO:0000313" key="3">
    <source>
        <dbReference type="EMBL" id="MBB5643288.1"/>
    </source>
</evidence>
<evidence type="ECO:0000313" key="4">
    <source>
        <dbReference type="Proteomes" id="UP000029864"/>
    </source>
</evidence>
<dbReference type="Pfam" id="PF13460">
    <property type="entry name" value="NAD_binding_10"/>
    <property type="match status" value="1"/>
</dbReference>
<dbReference type="PANTHER" id="PTHR48079">
    <property type="entry name" value="PROTEIN YEEZ"/>
    <property type="match status" value="1"/>
</dbReference>
<sequence>MGKNALVIGGSGQLGVAAANRLARAGWDVTVAHRGQPPAGPTSATTATRSIRLDHADTGALLAAARGQDLVLDTAAFDADNATQLAGLAGDVGSLVVISTGMLYELAPDAAPLAEDAPVIAGAGMSYPAAKARLERALFRVHDLPVSILRPGAIHGPHTTELREWFFIKRVFDGRSTALLAEDGGRPLSTSAAANVAQLILLCAEQPGRRVLNAVDDGAHSPAEIGRAIFELMRHDAEVRTFAGPPVNGVGATPWDHWQSGVLSMSAAREQLGYRPAVSYLDSLTADIRWATDAVTAAQERGETWRQVFTHTAARRGERDWFRYAAEDACAA</sequence>
<dbReference type="RefSeq" id="WP_035835820.1">
    <property type="nucleotide sequence ID" value="NZ_JACHBQ010000001.1"/>
</dbReference>
<dbReference type="EMBL" id="JACHBQ010000001">
    <property type="protein sequence ID" value="MBB5643288.1"/>
    <property type="molecule type" value="Genomic_DNA"/>
</dbReference>
<dbReference type="InterPro" id="IPR016040">
    <property type="entry name" value="NAD(P)-bd_dom"/>
</dbReference>
<evidence type="ECO:0000259" key="1">
    <source>
        <dbReference type="Pfam" id="PF13460"/>
    </source>
</evidence>
<evidence type="ECO:0000313" key="5">
    <source>
        <dbReference type="Proteomes" id="UP000561726"/>
    </source>
</evidence>
<dbReference type="SUPFAM" id="SSF51735">
    <property type="entry name" value="NAD(P)-binding Rossmann-fold domains"/>
    <property type="match status" value="1"/>
</dbReference>
<dbReference type="PANTHER" id="PTHR48079:SF6">
    <property type="entry name" value="NAD(P)-BINDING DOMAIN-CONTAINING PROTEIN-RELATED"/>
    <property type="match status" value="1"/>
</dbReference>
<reference evidence="2 4" key="1">
    <citation type="submission" date="2014-08" db="EMBL/GenBank/DDBJ databases">
        <authorList>
            <person name="Sisinthy S."/>
        </authorList>
    </citation>
    <scope>NUCLEOTIDE SEQUENCE [LARGE SCALE GENOMIC DNA]</scope>
    <source>
        <strain evidence="2 4">RuG17</strain>
    </source>
</reference>
<feature type="domain" description="NAD(P)-binding" evidence="1">
    <location>
        <begin position="9"/>
        <end position="161"/>
    </location>
</feature>
<reference evidence="3 5" key="2">
    <citation type="submission" date="2020-08" db="EMBL/GenBank/DDBJ databases">
        <title>Sequencing the genomes of 1000 actinobacteria strains.</title>
        <authorList>
            <person name="Klenk H.-P."/>
        </authorList>
    </citation>
    <scope>NUCLEOTIDE SEQUENCE [LARGE SCALE GENOMIC DNA]</scope>
    <source>
        <strain evidence="3 5">DSM 21065</strain>
    </source>
</reference>
<dbReference type="EMBL" id="JPXF01000018">
    <property type="protein sequence ID" value="KGJ79098.1"/>
    <property type="molecule type" value="Genomic_DNA"/>
</dbReference>
<dbReference type="GO" id="GO:0005737">
    <property type="term" value="C:cytoplasm"/>
    <property type="evidence" value="ECO:0007669"/>
    <property type="project" value="TreeGrafter"/>
</dbReference>
<dbReference type="InterPro" id="IPR036291">
    <property type="entry name" value="NAD(P)-bd_dom_sf"/>
</dbReference>
<protein>
    <submittedName>
        <fullName evidence="3">Nucleoside-diphosphate-sugar epimerase</fullName>
    </submittedName>
</protein>
<dbReference type="Gene3D" id="3.40.50.720">
    <property type="entry name" value="NAD(P)-binding Rossmann-like Domain"/>
    <property type="match status" value="1"/>
</dbReference>
<dbReference type="Proteomes" id="UP000029864">
    <property type="component" value="Unassembled WGS sequence"/>
</dbReference>